<gene>
    <name evidence="1" type="ORF">C1I93_19245</name>
</gene>
<dbReference type="Gene3D" id="3.40.50.2000">
    <property type="entry name" value="Glycogen Phosphorylase B"/>
    <property type="match status" value="1"/>
</dbReference>
<keyword evidence="1" id="KW-0946">Virion</keyword>
<dbReference type="GO" id="GO:0016757">
    <property type="term" value="F:glycosyltransferase activity"/>
    <property type="evidence" value="ECO:0007669"/>
    <property type="project" value="TreeGrafter"/>
</dbReference>
<evidence type="ECO:0000313" key="2">
    <source>
        <dbReference type="Proteomes" id="UP000248627"/>
    </source>
</evidence>
<dbReference type="Gene3D" id="3.40.50.11190">
    <property type="match status" value="1"/>
</dbReference>
<dbReference type="EMBL" id="POTX01000138">
    <property type="protein sequence ID" value="PZF92590.1"/>
    <property type="molecule type" value="Genomic_DNA"/>
</dbReference>
<protein>
    <submittedName>
        <fullName evidence="1">Spore coat protein</fullName>
    </submittedName>
</protein>
<keyword evidence="2" id="KW-1185">Reference proteome</keyword>
<proteinExistence type="predicted"/>
<evidence type="ECO:0000313" key="1">
    <source>
        <dbReference type="EMBL" id="PZF92590.1"/>
    </source>
</evidence>
<comment type="caution">
    <text evidence="1">The sequence shown here is derived from an EMBL/GenBank/DDBJ whole genome shotgun (WGS) entry which is preliminary data.</text>
</comment>
<dbReference type="AlphaFoldDB" id="A0A2W2C466"/>
<dbReference type="SUPFAM" id="SSF53756">
    <property type="entry name" value="UDP-Glycosyltransferase/glycogen phosphorylase"/>
    <property type="match status" value="1"/>
</dbReference>
<reference evidence="1 2" key="1">
    <citation type="submission" date="2018-01" db="EMBL/GenBank/DDBJ databases">
        <title>Draft genome sequence of Jishengella endophytica.</title>
        <authorList>
            <person name="Sahin N."/>
            <person name="Ay H."/>
            <person name="Saygin H."/>
        </authorList>
    </citation>
    <scope>NUCLEOTIDE SEQUENCE [LARGE SCALE GENOMIC DNA]</scope>
    <source>
        <strain evidence="1 2">DSM 45430</strain>
    </source>
</reference>
<sequence length="352" mass="36396">MNTVRVGLRCDAGPQRGVGHLVRCLALAEELLSRGVAVALFGTVADVDWAARQLAARGIPLHPGPDTPAGLVEAARRHALDAFVLDSYELDPAGAGALRAAGVLTLAVVDGDTRGQDADLYLDQNFGTDLVVPAGRLLAGSEYALLRDAVLAARPATARPATEVDRPTVLAFFGGTDAAGAAPLLTEILLSTGRPLDLTVIAGRPETADRLASLTTGPGQTLLPVPPTDRLPALIAAADLVVSAAGTSTWELCCLGAPSALVCVVDNQRESYHRVVAAELAAGLGELPTLAATGLARNVAAHTLDGLLRSGSRRAALSARAWAAVDGRGRRRVADAMCRVLSDGHEELERAY</sequence>
<dbReference type="RefSeq" id="WP_111244693.1">
    <property type="nucleotide sequence ID" value="NZ_AP023358.1"/>
</dbReference>
<dbReference type="Proteomes" id="UP000248627">
    <property type="component" value="Unassembled WGS sequence"/>
</dbReference>
<keyword evidence="1" id="KW-0167">Capsid protein</keyword>
<dbReference type="PANTHER" id="PTHR21015:SF22">
    <property type="entry name" value="GLYCOSYLTRANSFERASE"/>
    <property type="match status" value="1"/>
</dbReference>
<name>A0A2W2C466_9ACTN</name>
<dbReference type="OrthoDB" id="9805604at2"/>
<accession>A0A2W2C466</accession>
<dbReference type="PANTHER" id="PTHR21015">
    <property type="entry name" value="UDP-N-ACETYLGLUCOSAMINE--N-ACETYLMURAMYL-(PENTAPEPTIDE) PYROPHOSPHORYL-UNDECAPRENOL N-ACETYLGLUCOSAMINE TRANSFERASE 1"/>
    <property type="match status" value="1"/>
</dbReference>
<organism evidence="1 2">
    <name type="scientific">Micromonospora endophytica</name>
    <dbReference type="NCBI Taxonomy" id="515350"/>
    <lineage>
        <taxon>Bacteria</taxon>
        <taxon>Bacillati</taxon>
        <taxon>Actinomycetota</taxon>
        <taxon>Actinomycetes</taxon>
        <taxon>Micromonosporales</taxon>
        <taxon>Micromonosporaceae</taxon>
        <taxon>Micromonospora</taxon>
    </lineage>
</organism>